<dbReference type="GO" id="GO:0016301">
    <property type="term" value="F:kinase activity"/>
    <property type="evidence" value="ECO:0007669"/>
    <property type="project" value="UniProtKB-KW"/>
</dbReference>
<comment type="caution">
    <text evidence="1">The sequence shown here is derived from an EMBL/GenBank/DDBJ whole genome shotgun (WGS) entry which is preliminary data.</text>
</comment>
<evidence type="ECO:0000313" key="2">
    <source>
        <dbReference type="Proteomes" id="UP000694287"/>
    </source>
</evidence>
<dbReference type="RefSeq" id="WP_218602430.1">
    <property type="nucleotide sequence ID" value="NZ_JADQDJ010000064.1"/>
</dbReference>
<dbReference type="Proteomes" id="UP000694287">
    <property type="component" value="Unassembled WGS sequence"/>
</dbReference>
<proteinExistence type="predicted"/>
<evidence type="ECO:0000313" key="1">
    <source>
        <dbReference type="EMBL" id="MBW0137198.1"/>
    </source>
</evidence>
<keyword evidence="2" id="KW-1185">Reference proteome</keyword>
<gene>
    <name evidence="1" type="ORF">I4I81_23460</name>
</gene>
<keyword evidence="1" id="KW-0418">Kinase</keyword>
<protein>
    <submittedName>
        <fullName evidence="1">Uridine kinase</fullName>
    </submittedName>
</protein>
<accession>A0ABS6UY54</accession>
<dbReference type="EMBL" id="JADQDK010000001">
    <property type="protein sequence ID" value="MBW0137198.1"/>
    <property type="molecule type" value="Genomic_DNA"/>
</dbReference>
<reference evidence="1 2" key="1">
    <citation type="submission" date="2020-11" db="EMBL/GenBank/DDBJ databases">
        <title>Pseudonocardia abyssalis sp. nov. and Pseudonocardia oceani sp. nov., description and phylogenomic analysis of two novel actinomycetes isolated from the deep Southern Ocean.</title>
        <authorList>
            <person name="Parra J."/>
        </authorList>
    </citation>
    <scope>NUCLEOTIDE SEQUENCE [LARGE SCALE GENOMIC DNA]</scope>
    <source>
        <strain evidence="1 2">KRD-168</strain>
    </source>
</reference>
<sequence>MLVTPLTPDRLAVEVVGLVDARPGRVRLAVDGPTPTHPEVLADRVAGDLRTRGRAAAVVVATDYLRPASVRFEHGREDPDELLDGWLDDAALRREVLGPAASTGRVLPRLWDAASDRAFRDGYIQLPPDGVVIVAGALLLGRGLPFDLAVHLRMGPGALARKLPEAERWTLPAHARYAAERDPAGTADLLVLADRPDRPAVRR</sequence>
<organism evidence="1 2">
    <name type="scientific">Pseudonocardia abyssalis</name>
    <dbReference type="NCBI Taxonomy" id="2792008"/>
    <lineage>
        <taxon>Bacteria</taxon>
        <taxon>Bacillati</taxon>
        <taxon>Actinomycetota</taxon>
        <taxon>Actinomycetes</taxon>
        <taxon>Pseudonocardiales</taxon>
        <taxon>Pseudonocardiaceae</taxon>
        <taxon>Pseudonocardia</taxon>
    </lineage>
</organism>
<name>A0ABS6UY54_9PSEU</name>
<keyword evidence="1" id="KW-0808">Transferase</keyword>